<sequence length="93" mass="11013">MKTVVHNNPDIRCCHALFSERRSKTKRSLYPSIRMSFTNRRRIIRLIQDCSLPHPNTASWEMLRSNSVCSCLQIWSLAYLCQEELKEQEGFDH</sequence>
<accession>A0A540NBR6</accession>
<dbReference type="Proteomes" id="UP000315295">
    <property type="component" value="Unassembled WGS sequence"/>
</dbReference>
<keyword evidence="2" id="KW-1185">Reference proteome</keyword>
<proteinExistence type="predicted"/>
<organism evidence="1 2">
    <name type="scientific">Malus baccata</name>
    <name type="common">Siberian crab apple</name>
    <name type="synonym">Pyrus baccata</name>
    <dbReference type="NCBI Taxonomy" id="106549"/>
    <lineage>
        <taxon>Eukaryota</taxon>
        <taxon>Viridiplantae</taxon>
        <taxon>Streptophyta</taxon>
        <taxon>Embryophyta</taxon>
        <taxon>Tracheophyta</taxon>
        <taxon>Spermatophyta</taxon>
        <taxon>Magnoliopsida</taxon>
        <taxon>eudicotyledons</taxon>
        <taxon>Gunneridae</taxon>
        <taxon>Pentapetalae</taxon>
        <taxon>rosids</taxon>
        <taxon>fabids</taxon>
        <taxon>Rosales</taxon>
        <taxon>Rosaceae</taxon>
        <taxon>Amygdaloideae</taxon>
        <taxon>Maleae</taxon>
        <taxon>Malus</taxon>
    </lineage>
</organism>
<evidence type="ECO:0000313" key="1">
    <source>
        <dbReference type="EMBL" id="TQE08485.1"/>
    </source>
</evidence>
<evidence type="ECO:0000313" key="2">
    <source>
        <dbReference type="Proteomes" id="UP000315295"/>
    </source>
</evidence>
<protein>
    <submittedName>
        <fullName evidence="1">Uncharacterized protein</fullName>
    </submittedName>
</protein>
<name>A0A540NBR6_MALBA</name>
<comment type="caution">
    <text evidence="1">The sequence shown here is derived from an EMBL/GenBank/DDBJ whole genome shotgun (WGS) entry which is preliminary data.</text>
</comment>
<dbReference type="AlphaFoldDB" id="A0A540NBR6"/>
<gene>
    <name evidence="1" type="ORF">C1H46_005960</name>
</gene>
<reference evidence="1 2" key="1">
    <citation type="journal article" date="2019" name="G3 (Bethesda)">
        <title>Sequencing of a Wild Apple (Malus baccata) Genome Unravels the Differences Between Cultivated and Wild Apple Species Regarding Disease Resistance and Cold Tolerance.</title>
        <authorList>
            <person name="Chen X."/>
        </authorList>
    </citation>
    <scope>NUCLEOTIDE SEQUENCE [LARGE SCALE GENOMIC DNA]</scope>
    <source>
        <strain evidence="2">cv. Shandingzi</strain>
        <tissue evidence="1">Leaves</tissue>
    </source>
</reference>
<dbReference type="EMBL" id="VIEB01000071">
    <property type="protein sequence ID" value="TQE08485.1"/>
    <property type="molecule type" value="Genomic_DNA"/>
</dbReference>